<dbReference type="AlphaFoldDB" id="A0A4C1U308"/>
<reference evidence="2 3" key="1">
    <citation type="journal article" date="2019" name="Commun. Biol.">
        <title>The bagworm genome reveals a unique fibroin gene that provides high tensile strength.</title>
        <authorList>
            <person name="Kono N."/>
            <person name="Nakamura H."/>
            <person name="Ohtoshi R."/>
            <person name="Tomita M."/>
            <person name="Numata K."/>
            <person name="Arakawa K."/>
        </authorList>
    </citation>
    <scope>NUCLEOTIDE SEQUENCE [LARGE SCALE GENOMIC DNA]</scope>
</reference>
<feature type="compositionally biased region" description="Low complexity" evidence="1">
    <location>
        <begin position="79"/>
        <end position="92"/>
    </location>
</feature>
<dbReference type="Proteomes" id="UP000299102">
    <property type="component" value="Unassembled WGS sequence"/>
</dbReference>
<keyword evidence="3" id="KW-1185">Reference proteome</keyword>
<feature type="region of interest" description="Disordered" evidence="1">
    <location>
        <begin position="1"/>
        <end position="97"/>
    </location>
</feature>
<evidence type="ECO:0000313" key="3">
    <source>
        <dbReference type="Proteomes" id="UP000299102"/>
    </source>
</evidence>
<sequence length="200" mass="21771">MGIAYSTLKQQNNPITKAYTSKVQRQHFGGGIPAFKSGSSRKRNDETSETDGSESKTTITSISRDDAAAGASGRGAGGRAPPAGTGGRAPPAGAGGAHLDGTFFKNVQERVPCSSNQRVKKVKEFDALEIRFDMVEKTIRIKREMGRKRDKVKKEKNPGRTNIGIRATRGHPSATSLPARSDEYLGRKYDRLERATGYWE</sequence>
<accession>A0A4C1U308</accession>
<name>A0A4C1U308_EUMVA</name>
<proteinExistence type="predicted"/>
<comment type="caution">
    <text evidence="2">The sequence shown here is derived from an EMBL/GenBank/DDBJ whole genome shotgun (WGS) entry which is preliminary data.</text>
</comment>
<protein>
    <submittedName>
        <fullName evidence="2">Uncharacterized protein</fullName>
    </submittedName>
</protein>
<evidence type="ECO:0000256" key="1">
    <source>
        <dbReference type="SAM" id="MobiDB-lite"/>
    </source>
</evidence>
<evidence type="ECO:0000313" key="2">
    <source>
        <dbReference type="EMBL" id="GBP20755.1"/>
    </source>
</evidence>
<gene>
    <name evidence="2" type="ORF">EVAR_14481_1</name>
</gene>
<organism evidence="2 3">
    <name type="scientific">Eumeta variegata</name>
    <name type="common">Bagworm moth</name>
    <name type="synonym">Eumeta japonica</name>
    <dbReference type="NCBI Taxonomy" id="151549"/>
    <lineage>
        <taxon>Eukaryota</taxon>
        <taxon>Metazoa</taxon>
        <taxon>Ecdysozoa</taxon>
        <taxon>Arthropoda</taxon>
        <taxon>Hexapoda</taxon>
        <taxon>Insecta</taxon>
        <taxon>Pterygota</taxon>
        <taxon>Neoptera</taxon>
        <taxon>Endopterygota</taxon>
        <taxon>Lepidoptera</taxon>
        <taxon>Glossata</taxon>
        <taxon>Ditrysia</taxon>
        <taxon>Tineoidea</taxon>
        <taxon>Psychidae</taxon>
        <taxon>Oiketicinae</taxon>
        <taxon>Eumeta</taxon>
    </lineage>
</organism>
<dbReference type="EMBL" id="BGZK01000122">
    <property type="protein sequence ID" value="GBP20755.1"/>
    <property type="molecule type" value="Genomic_DNA"/>
</dbReference>
<feature type="compositionally biased region" description="Polar residues" evidence="1">
    <location>
        <begin position="7"/>
        <end position="23"/>
    </location>
</feature>
<feature type="region of interest" description="Disordered" evidence="1">
    <location>
        <begin position="146"/>
        <end position="180"/>
    </location>
</feature>